<feature type="signal peptide" evidence="2">
    <location>
        <begin position="1"/>
        <end position="15"/>
    </location>
</feature>
<evidence type="ECO:0000256" key="2">
    <source>
        <dbReference type="SAM" id="SignalP"/>
    </source>
</evidence>
<keyword evidence="2" id="KW-0732">Signal</keyword>
<evidence type="ECO:0000313" key="4">
    <source>
        <dbReference type="WBParaSite" id="MBELARI_LOCUS6994"/>
    </source>
</evidence>
<dbReference type="AlphaFoldDB" id="A0AAF3FIY4"/>
<feature type="compositionally biased region" description="Basic residues" evidence="1">
    <location>
        <begin position="279"/>
        <end position="290"/>
    </location>
</feature>
<dbReference type="Proteomes" id="UP000887575">
    <property type="component" value="Unassembled WGS sequence"/>
</dbReference>
<evidence type="ECO:0000313" key="3">
    <source>
        <dbReference type="Proteomes" id="UP000887575"/>
    </source>
</evidence>
<dbReference type="WBParaSite" id="MBELARI_LOCUS6994">
    <property type="protein sequence ID" value="MBELARI_LOCUS6994"/>
    <property type="gene ID" value="MBELARI_LOCUS6994"/>
</dbReference>
<feature type="compositionally biased region" description="Low complexity" evidence="1">
    <location>
        <begin position="156"/>
        <end position="166"/>
    </location>
</feature>
<feature type="region of interest" description="Disordered" evidence="1">
    <location>
        <begin position="273"/>
        <end position="304"/>
    </location>
</feature>
<reference evidence="4" key="1">
    <citation type="submission" date="2024-02" db="UniProtKB">
        <authorList>
            <consortium name="WormBaseParasite"/>
        </authorList>
    </citation>
    <scope>IDENTIFICATION</scope>
</reference>
<protein>
    <submittedName>
        <fullName evidence="4">Uncharacterized protein</fullName>
    </submittedName>
</protein>
<feature type="compositionally biased region" description="Basic and acidic residues" evidence="1">
    <location>
        <begin position="185"/>
        <end position="199"/>
    </location>
</feature>
<keyword evidence="3" id="KW-1185">Reference proteome</keyword>
<feature type="chain" id="PRO_5042293743" evidence="2">
    <location>
        <begin position="16"/>
        <end position="668"/>
    </location>
</feature>
<feature type="region of interest" description="Disordered" evidence="1">
    <location>
        <begin position="147"/>
        <end position="219"/>
    </location>
</feature>
<name>A0AAF3FIY4_9BILA</name>
<organism evidence="3 4">
    <name type="scientific">Mesorhabditis belari</name>
    <dbReference type="NCBI Taxonomy" id="2138241"/>
    <lineage>
        <taxon>Eukaryota</taxon>
        <taxon>Metazoa</taxon>
        <taxon>Ecdysozoa</taxon>
        <taxon>Nematoda</taxon>
        <taxon>Chromadorea</taxon>
        <taxon>Rhabditida</taxon>
        <taxon>Rhabditina</taxon>
        <taxon>Rhabditomorpha</taxon>
        <taxon>Rhabditoidea</taxon>
        <taxon>Rhabditidae</taxon>
        <taxon>Mesorhabditinae</taxon>
        <taxon>Mesorhabditis</taxon>
    </lineage>
</organism>
<evidence type="ECO:0000256" key="1">
    <source>
        <dbReference type="SAM" id="MobiDB-lite"/>
    </source>
</evidence>
<proteinExistence type="predicted"/>
<accession>A0AAF3FIY4</accession>
<sequence length="668" mass="75564">MLLIVLAAVVATVTCQYGGYGGGGYGGGNYPQQYPRPLSNPFYDSSSSSSSSGSHEKYKCRRCKHSKLEGSCEDSTEYTNATCKEADFDYTGEDGCAFAIVSCRAKKNLVGAIVPKDGKKTKPIVVGFGDLHLTVDCSSHKKWYVGKHHRKHRSSSSDSSSSSSSGDSHDRRHKRSIEDGDDQGDDQRRGGRGGDDDDHHHHHRRRNNGNNGPWGKKRWSKNRDVTNLVCLYFDPADFTTTTAAPTTTTTIATTTTTPVATVVQVPSNLTVSEHEGKWKKPRIDRKRKHAAKDSTTSDSFGPNVPCVEAVDPNAPQHQQNDYYDHHGHGLSHQLQTDHFSQQQWVQAQPIGGQSVVQSHEQQNVDLNSAEQVDVDSLIAAAGRLSRPQLDRLADAVNKVRNDKKRLSEIGREQNDLFKVGVPSNLTVSAHEGKRKKPRIDRKRTHDAEAMITEPRALETYEYPELYRKFPPVLELPDWVIAQSLNKKNIDSFYDSDAFKALAKKIENDPHKDEYMKYQYPLMRAILYLWAWMPFFCQLKAIFIEKGKQENEFPCYQYRGLHYWNGGYSEEVKVPNMKREAARRKIEWILLNNGDKRELALAWNEFELVNNKVLEALKKRVINTEDSRKSRERKKLEGAFTQGKPSFFMYSLTSGSSSMHAPTDYNEIL</sequence>